<feature type="compositionally biased region" description="Polar residues" evidence="1">
    <location>
        <begin position="20"/>
        <end position="31"/>
    </location>
</feature>
<feature type="non-terminal residue" evidence="2">
    <location>
        <position position="1"/>
    </location>
</feature>
<evidence type="ECO:0000256" key="1">
    <source>
        <dbReference type="SAM" id="MobiDB-lite"/>
    </source>
</evidence>
<comment type="caution">
    <text evidence="2">The sequence shown here is derived from an EMBL/GenBank/DDBJ whole genome shotgun (WGS) entry which is preliminary data.</text>
</comment>
<feature type="compositionally biased region" description="Polar residues" evidence="1">
    <location>
        <begin position="50"/>
        <end position="59"/>
    </location>
</feature>
<sequence length="59" mass="6067">WVLVSCGSSLTVDIADDHTSPTPDTEPSRASTCCAEHQPEPTTDGEPAPTATNESSPIG</sequence>
<evidence type="ECO:0000313" key="3">
    <source>
        <dbReference type="Proteomes" id="UP001529510"/>
    </source>
</evidence>
<dbReference type="Proteomes" id="UP001529510">
    <property type="component" value="Unassembled WGS sequence"/>
</dbReference>
<keyword evidence="3" id="KW-1185">Reference proteome</keyword>
<feature type="region of interest" description="Disordered" evidence="1">
    <location>
        <begin position="13"/>
        <end position="59"/>
    </location>
</feature>
<proteinExistence type="predicted"/>
<feature type="non-terminal residue" evidence="2">
    <location>
        <position position="59"/>
    </location>
</feature>
<organism evidence="2 3">
    <name type="scientific">Cirrhinus mrigala</name>
    <name type="common">Mrigala</name>
    <dbReference type="NCBI Taxonomy" id="683832"/>
    <lineage>
        <taxon>Eukaryota</taxon>
        <taxon>Metazoa</taxon>
        <taxon>Chordata</taxon>
        <taxon>Craniata</taxon>
        <taxon>Vertebrata</taxon>
        <taxon>Euteleostomi</taxon>
        <taxon>Actinopterygii</taxon>
        <taxon>Neopterygii</taxon>
        <taxon>Teleostei</taxon>
        <taxon>Ostariophysi</taxon>
        <taxon>Cypriniformes</taxon>
        <taxon>Cyprinidae</taxon>
        <taxon>Labeoninae</taxon>
        <taxon>Labeonini</taxon>
        <taxon>Cirrhinus</taxon>
    </lineage>
</organism>
<protein>
    <submittedName>
        <fullName evidence="2">Uncharacterized protein</fullName>
    </submittedName>
</protein>
<reference evidence="2 3" key="1">
    <citation type="submission" date="2024-05" db="EMBL/GenBank/DDBJ databases">
        <title>Genome sequencing and assembly of Indian major carp, Cirrhinus mrigala (Hamilton, 1822).</title>
        <authorList>
            <person name="Mohindra V."/>
            <person name="Chowdhury L.M."/>
            <person name="Lal K."/>
            <person name="Jena J.K."/>
        </authorList>
    </citation>
    <scope>NUCLEOTIDE SEQUENCE [LARGE SCALE GENOMIC DNA]</scope>
    <source>
        <strain evidence="2">CM1030</strain>
        <tissue evidence="2">Blood</tissue>
    </source>
</reference>
<dbReference type="EMBL" id="JAMKFB020000008">
    <property type="protein sequence ID" value="KAL0186399.1"/>
    <property type="molecule type" value="Genomic_DNA"/>
</dbReference>
<gene>
    <name evidence="2" type="ORF">M9458_018069</name>
</gene>
<dbReference type="AlphaFoldDB" id="A0ABD0QJJ0"/>
<name>A0ABD0QJJ0_CIRMR</name>
<accession>A0ABD0QJJ0</accession>
<evidence type="ECO:0000313" key="2">
    <source>
        <dbReference type="EMBL" id="KAL0186399.1"/>
    </source>
</evidence>